<reference evidence="1 2" key="1">
    <citation type="submission" date="2021-12" db="EMBL/GenBank/DDBJ databases">
        <title>Genome sequencing of bacteria with rrn-lacking chromosome and rrn-plasmid.</title>
        <authorList>
            <person name="Anda M."/>
            <person name="Iwasaki W."/>
        </authorList>
    </citation>
    <scope>NUCLEOTIDE SEQUENCE [LARGE SCALE GENOMIC DNA]</scope>
    <source>
        <strain evidence="1 2">NBRC 15940</strain>
    </source>
</reference>
<protein>
    <submittedName>
        <fullName evidence="1">Uncharacterized protein</fullName>
    </submittedName>
</protein>
<organism evidence="1 2">
    <name type="scientific">Persicobacter diffluens</name>
    <dbReference type="NCBI Taxonomy" id="981"/>
    <lineage>
        <taxon>Bacteria</taxon>
        <taxon>Pseudomonadati</taxon>
        <taxon>Bacteroidota</taxon>
        <taxon>Cytophagia</taxon>
        <taxon>Cytophagales</taxon>
        <taxon>Persicobacteraceae</taxon>
        <taxon>Persicobacter</taxon>
    </lineage>
</organism>
<evidence type="ECO:0000313" key="1">
    <source>
        <dbReference type="EMBL" id="GJM63190.1"/>
    </source>
</evidence>
<accession>A0AAN5AKT7</accession>
<name>A0AAN5AKT7_9BACT</name>
<dbReference type="RefSeq" id="WP_338238392.1">
    <property type="nucleotide sequence ID" value="NZ_BQKE01000002.1"/>
</dbReference>
<dbReference type="EMBL" id="BQKE01000002">
    <property type="protein sequence ID" value="GJM63190.1"/>
    <property type="molecule type" value="Genomic_DNA"/>
</dbReference>
<evidence type="ECO:0000313" key="2">
    <source>
        <dbReference type="Proteomes" id="UP001310022"/>
    </source>
</evidence>
<keyword evidence="2" id="KW-1185">Reference proteome</keyword>
<comment type="caution">
    <text evidence="1">The sequence shown here is derived from an EMBL/GenBank/DDBJ whole genome shotgun (WGS) entry which is preliminary data.</text>
</comment>
<sequence length="287" mass="34542">MKQYILILLSFSSLISFGQKKSLTDAEQLQLKGKVKSVIEKQFNPKNSSPKEKGEMVYSDGIQEYYFNTKGDYTLMLSKNSDRFIMKKTEFQYDDDNRLIQRLVFLEEASVADQYRYAYEGKSTAPKYYRWEKNGHLKGFYLFEYNKKGLLSRFEDRNASDVINFYSNYQYNKKGQLFEKEKWLTAEGTLNIEQYQYNKKKQRHQTNFLTAEREIIGQQTHEYNTMGYLEKTSYSAYGNLMSTFRYEYEYDRYQNWTKQIIYEGGEILLIIEREINYYPQKKNKRSR</sequence>
<dbReference type="AlphaFoldDB" id="A0AAN5AKT7"/>
<proteinExistence type="predicted"/>
<dbReference type="Proteomes" id="UP001310022">
    <property type="component" value="Unassembled WGS sequence"/>
</dbReference>
<gene>
    <name evidence="1" type="ORF">PEDI_37420</name>
</gene>